<comment type="caution">
    <text evidence="7">The sequence shown here is derived from an EMBL/GenBank/DDBJ whole genome shotgun (WGS) entry which is preliminary data.</text>
</comment>
<protein>
    <recommendedName>
        <fullName evidence="6">C2H2-type domain-containing protein</fullName>
    </recommendedName>
</protein>
<feature type="non-terminal residue" evidence="7">
    <location>
        <position position="1"/>
    </location>
</feature>
<evidence type="ECO:0000256" key="2">
    <source>
        <dbReference type="ARBA" id="ARBA00006991"/>
    </source>
</evidence>
<evidence type="ECO:0000256" key="1">
    <source>
        <dbReference type="ARBA" id="ARBA00004123"/>
    </source>
</evidence>
<keyword evidence="8" id="KW-1185">Reference proteome</keyword>
<evidence type="ECO:0000313" key="8">
    <source>
        <dbReference type="Proteomes" id="UP000092124"/>
    </source>
</evidence>
<evidence type="ECO:0000313" key="7">
    <source>
        <dbReference type="EMBL" id="OBS60277.1"/>
    </source>
</evidence>
<evidence type="ECO:0000256" key="4">
    <source>
        <dbReference type="ARBA" id="ARBA00023242"/>
    </source>
</evidence>
<dbReference type="PROSITE" id="PS50157">
    <property type="entry name" value="ZINC_FINGER_C2H2_2"/>
    <property type="match status" value="1"/>
</dbReference>
<accession>A0A1A6G4I3</accession>
<dbReference type="SUPFAM" id="SSF57667">
    <property type="entry name" value="beta-beta-alpha zinc fingers"/>
    <property type="match status" value="1"/>
</dbReference>
<gene>
    <name evidence="7" type="ORF">A6R68_08597</name>
</gene>
<organism evidence="7 8">
    <name type="scientific">Neotoma lepida</name>
    <name type="common">Desert woodrat</name>
    <dbReference type="NCBI Taxonomy" id="56216"/>
    <lineage>
        <taxon>Eukaryota</taxon>
        <taxon>Metazoa</taxon>
        <taxon>Chordata</taxon>
        <taxon>Craniata</taxon>
        <taxon>Vertebrata</taxon>
        <taxon>Euteleostomi</taxon>
        <taxon>Mammalia</taxon>
        <taxon>Eutheria</taxon>
        <taxon>Euarchontoglires</taxon>
        <taxon>Glires</taxon>
        <taxon>Rodentia</taxon>
        <taxon>Myomorpha</taxon>
        <taxon>Muroidea</taxon>
        <taxon>Cricetidae</taxon>
        <taxon>Neotominae</taxon>
        <taxon>Neotoma</taxon>
    </lineage>
</organism>
<dbReference type="OrthoDB" id="10530548at2759"/>
<dbReference type="GO" id="GO:0008270">
    <property type="term" value="F:zinc ion binding"/>
    <property type="evidence" value="ECO:0007669"/>
    <property type="project" value="UniProtKB-KW"/>
</dbReference>
<comment type="subcellular location">
    <subcellularLocation>
        <location evidence="1">Nucleus</location>
    </subcellularLocation>
</comment>
<name>A0A1A6G4I3_NEOLE</name>
<dbReference type="Gene3D" id="3.30.160.60">
    <property type="entry name" value="Classic Zinc Finger"/>
    <property type="match status" value="1"/>
</dbReference>
<feature type="domain" description="C2H2-type" evidence="6">
    <location>
        <begin position="74"/>
        <end position="100"/>
    </location>
</feature>
<dbReference type="STRING" id="56216.A0A1A6G4I3"/>
<dbReference type="GO" id="GO:0005634">
    <property type="term" value="C:nucleus"/>
    <property type="evidence" value="ECO:0007669"/>
    <property type="project" value="UniProtKB-SubCell"/>
</dbReference>
<reference evidence="7 8" key="1">
    <citation type="submission" date="2016-06" db="EMBL/GenBank/DDBJ databases">
        <title>The Draft Genome Sequence and Annotation of the Desert Woodrat Neotoma lepida.</title>
        <authorList>
            <person name="Campbell M."/>
            <person name="Oakeson K.F."/>
            <person name="Yandell M."/>
            <person name="Halpert J.R."/>
            <person name="Dearing D."/>
        </authorList>
    </citation>
    <scope>NUCLEOTIDE SEQUENCE [LARGE SCALE GENOMIC DNA]</scope>
    <source>
        <strain evidence="7">417</strain>
        <tissue evidence="7">Liver</tissue>
    </source>
</reference>
<keyword evidence="4" id="KW-0539">Nucleus</keyword>
<dbReference type="EMBL" id="LZPO01107905">
    <property type="protein sequence ID" value="OBS60277.1"/>
    <property type="molecule type" value="Genomic_DNA"/>
</dbReference>
<comment type="similarity">
    <text evidence="2">Belongs to the krueppel C2H2-type zinc-finger protein family.</text>
</comment>
<keyword evidence="5" id="KW-0862">Zinc</keyword>
<dbReference type="InterPro" id="IPR013087">
    <property type="entry name" value="Znf_C2H2_type"/>
</dbReference>
<sequence length="100" mass="11941">LETRYSSKVLFQEKNTYEINLSPWEIVERIKRRGLQDSFFGKEFEYKMFKERESSHRYAHLTRHQRLNSAGVCYKCKECGQAFLCSTGLRLHHKLHAGEK</sequence>
<dbReference type="FunFam" id="3.30.160.60:FF:000561">
    <property type="entry name" value="Zinc finger protein 30 homolog"/>
    <property type="match status" value="1"/>
</dbReference>
<dbReference type="Proteomes" id="UP000092124">
    <property type="component" value="Unassembled WGS sequence"/>
</dbReference>
<dbReference type="GO" id="GO:0003677">
    <property type="term" value="F:DNA binding"/>
    <property type="evidence" value="ECO:0007669"/>
    <property type="project" value="UniProtKB-KW"/>
</dbReference>
<evidence type="ECO:0000256" key="5">
    <source>
        <dbReference type="PROSITE-ProRule" id="PRU00042"/>
    </source>
</evidence>
<dbReference type="PROSITE" id="PS00028">
    <property type="entry name" value="ZINC_FINGER_C2H2_1"/>
    <property type="match status" value="1"/>
</dbReference>
<proteinExistence type="inferred from homology"/>
<keyword evidence="3" id="KW-0238">DNA-binding</keyword>
<evidence type="ECO:0000259" key="6">
    <source>
        <dbReference type="PROSITE" id="PS50157"/>
    </source>
</evidence>
<dbReference type="InterPro" id="IPR036236">
    <property type="entry name" value="Znf_C2H2_sf"/>
</dbReference>
<dbReference type="AlphaFoldDB" id="A0A1A6G4I3"/>
<feature type="non-terminal residue" evidence="7">
    <location>
        <position position="100"/>
    </location>
</feature>
<evidence type="ECO:0000256" key="3">
    <source>
        <dbReference type="ARBA" id="ARBA00023125"/>
    </source>
</evidence>
<keyword evidence="5" id="KW-0863">Zinc-finger</keyword>
<keyword evidence="5" id="KW-0479">Metal-binding</keyword>